<comment type="caution">
    <text evidence="2">The sequence shown here is derived from an EMBL/GenBank/DDBJ whole genome shotgun (WGS) entry which is preliminary data.</text>
</comment>
<name>A0A0L0QN48_VIRPA</name>
<dbReference type="GO" id="GO:0016491">
    <property type="term" value="F:oxidoreductase activity"/>
    <property type="evidence" value="ECO:0007669"/>
    <property type="project" value="InterPro"/>
</dbReference>
<dbReference type="InterPro" id="IPR036249">
    <property type="entry name" value="Thioredoxin-like_sf"/>
</dbReference>
<sequence>MRLGQEIPEFVTSCEWLNSRSLLTEDIRKVSKPCCFHFWAISCGLCKQAMPRFKDIYDKHKHNVQFISVHTPLSEKDKNMDEIGNLVEEYHLKQPIAVDHHEEISEAFHVKFVPAYYLFDDLGKLRHLQRGKTNVNLLEKNIQRLI</sequence>
<dbReference type="Pfam" id="PF08534">
    <property type="entry name" value="Redoxin"/>
    <property type="match status" value="1"/>
</dbReference>
<dbReference type="GeneID" id="66870850"/>
<dbReference type="PROSITE" id="PS51352">
    <property type="entry name" value="THIOREDOXIN_2"/>
    <property type="match status" value="1"/>
</dbReference>
<dbReference type="InterPro" id="IPR050553">
    <property type="entry name" value="Thioredoxin_ResA/DsbE_sf"/>
</dbReference>
<organism evidence="2 3">
    <name type="scientific">Virgibacillus pantothenticus</name>
    <dbReference type="NCBI Taxonomy" id="1473"/>
    <lineage>
        <taxon>Bacteria</taxon>
        <taxon>Bacillati</taxon>
        <taxon>Bacillota</taxon>
        <taxon>Bacilli</taxon>
        <taxon>Bacillales</taxon>
        <taxon>Bacillaceae</taxon>
        <taxon>Virgibacillus</taxon>
    </lineage>
</organism>
<gene>
    <name evidence="2" type="ORF">AFK71_16655</name>
</gene>
<dbReference type="CDD" id="cd02966">
    <property type="entry name" value="TlpA_like_family"/>
    <property type="match status" value="1"/>
</dbReference>
<evidence type="ECO:0000259" key="1">
    <source>
        <dbReference type="PROSITE" id="PS51352"/>
    </source>
</evidence>
<dbReference type="AlphaFoldDB" id="A0A0L0QN48"/>
<dbReference type="Gene3D" id="3.40.30.10">
    <property type="entry name" value="Glutaredoxin"/>
    <property type="match status" value="1"/>
</dbReference>
<dbReference type="PANTHER" id="PTHR42852">
    <property type="entry name" value="THIOL:DISULFIDE INTERCHANGE PROTEIN DSBE"/>
    <property type="match status" value="1"/>
</dbReference>
<dbReference type="SUPFAM" id="SSF52833">
    <property type="entry name" value="Thioredoxin-like"/>
    <property type="match status" value="1"/>
</dbReference>
<proteinExistence type="predicted"/>
<dbReference type="Proteomes" id="UP000036780">
    <property type="component" value="Unassembled WGS sequence"/>
</dbReference>
<dbReference type="OrthoDB" id="9811352at2"/>
<dbReference type="PATRIC" id="fig|1473.5.peg.2031"/>
<reference evidence="3" key="1">
    <citation type="submission" date="2015-07" db="EMBL/GenBank/DDBJ databases">
        <title>Fjat-10053 dsm26.</title>
        <authorList>
            <person name="Liu B."/>
            <person name="Wang J."/>
            <person name="Zhu Y."/>
            <person name="Liu G."/>
            <person name="Chen Q."/>
            <person name="Chen Z."/>
            <person name="Lan J."/>
            <person name="Che J."/>
            <person name="Ge C."/>
            <person name="Shi H."/>
            <person name="Pan Z."/>
            <person name="Liu X."/>
        </authorList>
    </citation>
    <scope>NUCLEOTIDE SEQUENCE [LARGE SCALE GENOMIC DNA]</scope>
    <source>
        <strain evidence="3">DSM 26</strain>
    </source>
</reference>
<dbReference type="RefSeq" id="WP_050352593.1">
    <property type="nucleotide sequence ID" value="NZ_CP073011.1"/>
</dbReference>
<dbReference type="PANTHER" id="PTHR42852:SF12">
    <property type="entry name" value="THIOL-DISULFIDE OXIDOREDUCTASE YKUV"/>
    <property type="match status" value="1"/>
</dbReference>
<evidence type="ECO:0000313" key="2">
    <source>
        <dbReference type="EMBL" id="KNE20025.1"/>
    </source>
</evidence>
<dbReference type="InterPro" id="IPR013740">
    <property type="entry name" value="Redoxin"/>
</dbReference>
<keyword evidence="3" id="KW-1185">Reference proteome</keyword>
<dbReference type="EMBL" id="LGTO01000007">
    <property type="protein sequence ID" value="KNE20025.1"/>
    <property type="molecule type" value="Genomic_DNA"/>
</dbReference>
<dbReference type="InterPro" id="IPR013766">
    <property type="entry name" value="Thioredoxin_domain"/>
</dbReference>
<accession>A0A0L0QN48</accession>
<protein>
    <recommendedName>
        <fullName evidence="1">Thioredoxin domain-containing protein</fullName>
    </recommendedName>
</protein>
<evidence type="ECO:0000313" key="3">
    <source>
        <dbReference type="Proteomes" id="UP000036780"/>
    </source>
</evidence>
<feature type="domain" description="Thioredoxin" evidence="1">
    <location>
        <begin position="1"/>
        <end position="146"/>
    </location>
</feature>